<dbReference type="AlphaFoldDB" id="D6TDW0"/>
<keyword evidence="2" id="KW-1185">Reference proteome</keyword>
<protein>
    <submittedName>
        <fullName evidence="1">Uncharacterized protein</fullName>
    </submittedName>
</protein>
<name>D6TDW0_KTERA</name>
<evidence type="ECO:0000313" key="2">
    <source>
        <dbReference type="Proteomes" id="UP000004508"/>
    </source>
</evidence>
<dbReference type="EMBL" id="ADVG01000001">
    <property type="protein sequence ID" value="EFH90242.1"/>
    <property type="molecule type" value="Genomic_DNA"/>
</dbReference>
<sequence>MAKLAGSIASLQTRTMNEMRIFVSRDPVNRIPTNKNDILHLYCMLGRAAKHTIQMLFL</sequence>
<evidence type="ECO:0000313" key="1">
    <source>
        <dbReference type="EMBL" id="EFH90242.1"/>
    </source>
</evidence>
<dbReference type="Proteomes" id="UP000004508">
    <property type="component" value="Unassembled WGS sequence"/>
</dbReference>
<dbReference type="InParanoid" id="D6TDW0"/>
<reference evidence="1 2" key="1">
    <citation type="journal article" date="2011" name="Stand. Genomic Sci.">
        <title>Non-contiguous finished genome sequence and contextual data of the filamentous soil bacterium Ktedonobacter racemifer type strain (SOSP1-21).</title>
        <authorList>
            <person name="Chang Y.J."/>
            <person name="Land M."/>
            <person name="Hauser L."/>
            <person name="Chertkov O."/>
            <person name="Del Rio T.G."/>
            <person name="Nolan M."/>
            <person name="Copeland A."/>
            <person name="Tice H."/>
            <person name="Cheng J.F."/>
            <person name="Lucas S."/>
            <person name="Han C."/>
            <person name="Goodwin L."/>
            <person name="Pitluck S."/>
            <person name="Ivanova N."/>
            <person name="Ovchinikova G."/>
            <person name="Pati A."/>
            <person name="Chen A."/>
            <person name="Palaniappan K."/>
            <person name="Mavromatis K."/>
            <person name="Liolios K."/>
            <person name="Brettin T."/>
            <person name="Fiebig A."/>
            <person name="Rohde M."/>
            <person name="Abt B."/>
            <person name="Goker M."/>
            <person name="Detter J.C."/>
            <person name="Woyke T."/>
            <person name="Bristow J."/>
            <person name="Eisen J.A."/>
            <person name="Markowitz V."/>
            <person name="Hugenholtz P."/>
            <person name="Kyrpides N.C."/>
            <person name="Klenk H.P."/>
            <person name="Lapidus A."/>
        </authorList>
    </citation>
    <scope>NUCLEOTIDE SEQUENCE [LARGE SCALE GENOMIC DNA]</scope>
    <source>
        <strain evidence="2">DSM 44963</strain>
    </source>
</reference>
<gene>
    <name evidence="1" type="ORF">Krac_11855</name>
</gene>
<accession>D6TDW0</accession>
<organism evidence="1 2">
    <name type="scientific">Ktedonobacter racemifer DSM 44963</name>
    <dbReference type="NCBI Taxonomy" id="485913"/>
    <lineage>
        <taxon>Bacteria</taxon>
        <taxon>Bacillati</taxon>
        <taxon>Chloroflexota</taxon>
        <taxon>Ktedonobacteria</taxon>
        <taxon>Ktedonobacterales</taxon>
        <taxon>Ktedonobacteraceae</taxon>
        <taxon>Ktedonobacter</taxon>
    </lineage>
</organism>
<proteinExistence type="predicted"/>
<dbReference type="STRING" id="485913.Krac_11855"/>
<comment type="caution">
    <text evidence="1">The sequence shown here is derived from an EMBL/GenBank/DDBJ whole genome shotgun (WGS) entry which is preliminary data.</text>
</comment>